<dbReference type="EMBL" id="JABZFV010000004">
    <property type="protein sequence ID" value="MBF0934195.1"/>
    <property type="molecule type" value="Genomic_DNA"/>
</dbReference>
<dbReference type="AlphaFoldDB" id="A0A929MQ16"/>
<sequence>MAKFTVDIESSQRLADAMAKIPDKSERLINEVLKSKGSKEVMESIIGFMPESERKKTHAKDSSPLKAKLFNLGFDIQSKSPFGYLVFPNDGRGKHNPHAREFFEKGLEDRKESIMDAMLDALIKASQEALAG</sequence>
<proteinExistence type="predicted"/>
<name>A0A929MQ16_ABIDE</name>
<evidence type="ECO:0008006" key="3">
    <source>
        <dbReference type="Google" id="ProtNLM"/>
    </source>
</evidence>
<accession>A0A929MQ16</accession>
<comment type="caution">
    <text evidence="1">The sequence shown here is derived from an EMBL/GenBank/DDBJ whole genome shotgun (WGS) entry which is preliminary data.</text>
</comment>
<evidence type="ECO:0000313" key="1">
    <source>
        <dbReference type="EMBL" id="MBF0934195.1"/>
    </source>
</evidence>
<gene>
    <name evidence="1" type="ORF">HXK00_00955</name>
</gene>
<dbReference type="Proteomes" id="UP000757900">
    <property type="component" value="Unassembled WGS sequence"/>
</dbReference>
<organism evidence="1 2">
    <name type="scientific">Abiotrophia defectiva</name>
    <name type="common">Streptococcus defectivus</name>
    <dbReference type="NCBI Taxonomy" id="46125"/>
    <lineage>
        <taxon>Bacteria</taxon>
        <taxon>Bacillati</taxon>
        <taxon>Bacillota</taxon>
        <taxon>Bacilli</taxon>
        <taxon>Lactobacillales</taxon>
        <taxon>Aerococcaceae</taxon>
        <taxon>Abiotrophia</taxon>
    </lineage>
</organism>
<evidence type="ECO:0000313" key="2">
    <source>
        <dbReference type="Proteomes" id="UP000757900"/>
    </source>
</evidence>
<protein>
    <recommendedName>
        <fullName evidence="3">Phage protein, HK97 gp10 family</fullName>
    </recommendedName>
</protein>
<reference evidence="1" key="1">
    <citation type="submission" date="2020-04" db="EMBL/GenBank/DDBJ databases">
        <title>Deep metagenomics examines the oral microbiome during advanced dental caries in children, revealing novel taxa and co-occurrences with host molecules.</title>
        <authorList>
            <person name="Baker J.L."/>
            <person name="Morton J.T."/>
            <person name="Dinis M."/>
            <person name="Alvarez R."/>
            <person name="Tran N.C."/>
            <person name="Knight R."/>
            <person name="Edlund A."/>
        </authorList>
    </citation>
    <scope>NUCLEOTIDE SEQUENCE</scope>
    <source>
        <strain evidence="1">JCVI_23_bin.16</strain>
    </source>
</reference>